<dbReference type="Gene3D" id="2.120.10.80">
    <property type="entry name" value="Kelch-type beta propeller"/>
    <property type="match status" value="1"/>
</dbReference>
<organism evidence="2 3">
    <name type="scientific">Dekkera bruxellensis</name>
    <name type="common">Brettanomyces custersii</name>
    <dbReference type="NCBI Taxonomy" id="5007"/>
    <lineage>
        <taxon>Eukaryota</taxon>
        <taxon>Fungi</taxon>
        <taxon>Dikarya</taxon>
        <taxon>Ascomycota</taxon>
        <taxon>Saccharomycotina</taxon>
        <taxon>Pichiomycetes</taxon>
        <taxon>Pichiales</taxon>
        <taxon>Pichiaceae</taxon>
        <taxon>Brettanomyces</taxon>
    </lineage>
</organism>
<dbReference type="GO" id="GO:0045454">
    <property type="term" value="P:cell redox homeostasis"/>
    <property type="evidence" value="ECO:0007669"/>
    <property type="project" value="TreeGrafter"/>
</dbReference>
<protein>
    <submittedName>
        <fullName evidence="2">DEBR0S1_02784g1_1</fullName>
    </submittedName>
</protein>
<feature type="region of interest" description="Disordered" evidence="1">
    <location>
        <begin position="579"/>
        <end position="610"/>
    </location>
</feature>
<dbReference type="GO" id="GO:0005829">
    <property type="term" value="C:cytosol"/>
    <property type="evidence" value="ECO:0007669"/>
    <property type="project" value="TreeGrafter"/>
</dbReference>
<feature type="region of interest" description="Disordered" evidence="1">
    <location>
        <begin position="998"/>
        <end position="1030"/>
    </location>
</feature>
<dbReference type="PANTHER" id="PTHR43503">
    <property type="entry name" value="MCG48959-RELATED"/>
    <property type="match status" value="1"/>
</dbReference>
<sequence>MESIDLSASRCYPLELPNPEEKDERLKLKCRTGASVCISDSQIFVYGGITEPLALAADFGLQDVRRRAEECLAQKRAHRAGNQEIKLGHLMSSELFGLSLIDHKWRHFGGRARSGRGKTHGTTRRDWAQPSARMYAALAVSGSYVYMCGGIALEDRGGRMHAAVKNDLWRYSLAGGRWRCLYREQNEVIAGRYDAQFVRRASDNTLLLIGGCDGRGPAVHTYGELNLDRQEWRERTSRTNLKSACDGGEFRHPVLRCSKTAIMYRDVAEMPQEVVVYDPASRYAFSEYGTGNVFRNCNETKFPKLDFPRIGNFGENLLVSGFVPQPKATGPRKVAAYVHNMHTHEWLPIRTRCMHKRGTHVLCCGFVWESHHTMVFLGAGMHRQGMCTAPSVQFFDMYLYVPLAPTCVLGLGAEKGENESARAEIGGGIAETDADIKDFVEYARKVAPHLRVSSIRPVFPPEAVALSKNAFQRKSSLADFEFVCSNGTSIPVPLIVCRRRWGKKFDSLLCEAYAWSYVESRVPGAYAGLHGGARLSTGEPPVAGYRDALVGPPGTPQFRHPFRSSSAWGSRVASRGSPGSLASSVASPLGGHSPADSRRNSSSVDMFLAPGLPAAPRRRSIGTPYAGHHSPVSSLRRASLLSSLAPPGVSSLGFSPRGSGSLDGRRQSVPSLRFSPDSPFGQPQASPVAARGAPVESAGLGQVAPPITVLARDLPRQPSMPAVDSTGSPLPDKVDNSNSNDAAGGPPIKFQAATLPPQKPMPPIFATRDRAVPVSPLSVLSGENGDGEGDGEGDVRANVKEGDVKANVKANIKQKENMKEREDVKENIKEKGTSLTSRPSSLYTFEDSPALDTFTAAEHSISFPVVTDSSLDLSLLPRALYLPYSQPTVEALVEYLCTGQVGTKWRIFPTATELLFLAKRYDIPLLYDLVLELLFVVLAKKRIHVCSRSLPARQPQTNCHAYFQHQKNLHPHHTHPADWPSVRPLYLRASQYTSTYEFSPEFRPESPTPPVSPHSSSNSDSDSPVKATLGLLDPVGYSSGDSIKEGDSPNLHVQKQWPTLQQLVAPDSQPCSDTILDVLVEVGALINDMKLMLGALSVKEACANLQKHNSAN</sequence>
<name>A0A7D9GYJ3_DEKBR</name>
<evidence type="ECO:0000256" key="1">
    <source>
        <dbReference type="SAM" id="MobiDB-lite"/>
    </source>
</evidence>
<feature type="region of interest" description="Disordered" evidence="1">
    <location>
        <begin position="714"/>
        <end position="746"/>
    </location>
</feature>
<evidence type="ECO:0000313" key="2">
    <source>
        <dbReference type="EMBL" id="VUG15907.1"/>
    </source>
</evidence>
<gene>
    <name evidence="2" type="ORF">DEBR0S1_02784G</name>
</gene>
<dbReference type="Proteomes" id="UP000478008">
    <property type="component" value="Unassembled WGS sequence"/>
</dbReference>
<dbReference type="InterPro" id="IPR015915">
    <property type="entry name" value="Kelch-typ_b-propeller"/>
</dbReference>
<proteinExistence type="predicted"/>
<dbReference type="GO" id="GO:0005739">
    <property type="term" value="C:mitochondrion"/>
    <property type="evidence" value="ECO:0007669"/>
    <property type="project" value="TreeGrafter"/>
</dbReference>
<keyword evidence="3" id="KW-1185">Reference proteome</keyword>
<reference evidence="2 3" key="1">
    <citation type="submission" date="2019-07" db="EMBL/GenBank/DDBJ databases">
        <authorList>
            <person name="Friedrich A."/>
            <person name="Schacherer J."/>
        </authorList>
    </citation>
    <scope>NUCLEOTIDE SEQUENCE [LARGE SCALE GENOMIC DNA]</scope>
</reference>
<dbReference type="AlphaFoldDB" id="A0A7D9GYJ3"/>
<feature type="region of interest" description="Disordered" evidence="1">
    <location>
        <begin position="544"/>
        <end position="563"/>
    </location>
</feature>
<dbReference type="EMBL" id="CABFWN010000001">
    <property type="protein sequence ID" value="VUG15907.1"/>
    <property type="molecule type" value="Genomic_DNA"/>
</dbReference>
<dbReference type="SUPFAM" id="SSF117281">
    <property type="entry name" value="Kelch motif"/>
    <property type="match status" value="1"/>
</dbReference>
<feature type="region of interest" description="Disordered" evidence="1">
    <location>
        <begin position="647"/>
        <end position="694"/>
    </location>
</feature>
<dbReference type="PANTHER" id="PTHR43503:SF2">
    <property type="entry name" value="NEGATIVE REGULATOR OF SPORULATION MDS3-RELATED"/>
    <property type="match status" value="1"/>
</dbReference>
<evidence type="ECO:0000313" key="3">
    <source>
        <dbReference type="Proteomes" id="UP000478008"/>
    </source>
</evidence>
<accession>A0A7D9GYJ3</accession>
<feature type="compositionally biased region" description="Low complexity" evidence="1">
    <location>
        <begin position="1013"/>
        <end position="1024"/>
    </location>
</feature>